<comment type="caution">
    <text evidence="2">The sequence shown here is derived from an EMBL/GenBank/DDBJ whole genome shotgun (WGS) entry which is preliminary data.</text>
</comment>
<organism evidence="2 3">
    <name type="scientific">Ridgeia piscesae</name>
    <name type="common">Tubeworm</name>
    <dbReference type="NCBI Taxonomy" id="27915"/>
    <lineage>
        <taxon>Eukaryota</taxon>
        <taxon>Metazoa</taxon>
        <taxon>Spiralia</taxon>
        <taxon>Lophotrochozoa</taxon>
        <taxon>Annelida</taxon>
        <taxon>Polychaeta</taxon>
        <taxon>Sedentaria</taxon>
        <taxon>Canalipalpata</taxon>
        <taxon>Sabellida</taxon>
        <taxon>Siboglinidae</taxon>
        <taxon>Ridgeia</taxon>
    </lineage>
</organism>
<reference evidence="2" key="1">
    <citation type="journal article" date="2023" name="Mol. Biol. Evol.">
        <title>Third-Generation Sequencing Reveals the Adaptive Role of the Epigenome in Three Deep-Sea Polychaetes.</title>
        <authorList>
            <person name="Perez M."/>
            <person name="Aroh O."/>
            <person name="Sun Y."/>
            <person name="Lan Y."/>
            <person name="Juniper S.K."/>
            <person name="Young C.R."/>
            <person name="Angers B."/>
            <person name="Qian P.Y."/>
        </authorList>
    </citation>
    <scope>NUCLEOTIDE SEQUENCE</scope>
    <source>
        <strain evidence="2">R07B-5</strain>
    </source>
</reference>
<name>A0AAD9KWF5_RIDPI</name>
<accession>A0AAD9KWF5</accession>
<protein>
    <submittedName>
        <fullName evidence="2">Uncharacterized protein</fullName>
    </submittedName>
</protein>
<dbReference type="Proteomes" id="UP001209878">
    <property type="component" value="Unassembled WGS sequence"/>
</dbReference>
<gene>
    <name evidence="2" type="ORF">NP493_537g02050</name>
</gene>
<feature type="compositionally biased region" description="Basic residues" evidence="1">
    <location>
        <begin position="117"/>
        <end position="129"/>
    </location>
</feature>
<keyword evidence="3" id="KW-1185">Reference proteome</keyword>
<evidence type="ECO:0000256" key="1">
    <source>
        <dbReference type="SAM" id="MobiDB-lite"/>
    </source>
</evidence>
<evidence type="ECO:0000313" key="2">
    <source>
        <dbReference type="EMBL" id="KAK2178634.1"/>
    </source>
</evidence>
<dbReference type="EMBL" id="JAODUO010000536">
    <property type="protein sequence ID" value="KAK2178634.1"/>
    <property type="molecule type" value="Genomic_DNA"/>
</dbReference>
<proteinExistence type="predicted"/>
<feature type="region of interest" description="Disordered" evidence="1">
    <location>
        <begin position="109"/>
        <end position="129"/>
    </location>
</feature>
<dbReference type="AlphaFoldDB" id="A0AAD9KWF5"/>
<evidence type="ECO:0000313" key="3">
    <source>
        <dbReference type="Proteomes" id="UP001209878"/>
    </source>
</evidence>
<feature type="region of interest" description="Disordered" evidence="1">
    <location>
        <begin position="1"/>
        <end position="30"/>
    </location>
</feature>
<sequence length="129" mass="15286">MRKDRLPQLPLHLKPTKSDQSPLRRPSIHLPPLPGDRNLAIVNQGLRVRYAPPKRVTWDAVIMKARNDFAYENYLLCHRMRCMDKALRTFRGRIADDCRQFRDTGVIHLSHDDTRTPRRRKPRKLPPFK</sequence>